<evidence type="ECO:0000259" key="3">
    <source>
        <dbReference type="Pfam" id="PF05193"/>
    </source>
</evidence>
<keyword evidence="5" id="KW-1185">Reference proteome</keyword>
<dbReference type="InterPro" id="IPR007863">
    <property type="entry name" value="Peptidase_M16_C"/>
</dbReference>
<dbReference type="Pfam" id="PF00675">
    <property type="entry name" value="Peptidase_M16"/>
    <property type="match status" value="2"/>
</dbReference>
<feature type="domain" description="Peptidase M16 N-terminal" evidence="2">
    <location>
        <begin position="479"/>
        <end position="606"/>
    </location>
</feature>
<dbReference type="GO" id="GO:0046872">
    <property type="term" value="F:metal ion binding"/>
    <property type="evidence" value="ECO:0007669"/>
    <property type="project" value="InterPro"/>
</dbReference>
<gene>
    <name evidence="4" type="ORF">FRD01_09235</name>
</gene>
<dbReference type="RefSeq" id="WP_146959104.1">
    <property type="nucleotide sequence ID" value="NZ_CP042467.1"/>
</dbReference>
<dbReference type="Pfam" id="PF05193">
    <property type="entry name" value="Peptidase_M16_C"/>
    <property type="match status" value="2"/>
</dbReference>
<evidence type="ECO:0000256" key="1">
    <source>
        <dbReference type="ARBA" id="ARBA00007261"/>
    </source>
</evidence>
<organism evidence="4 5">
    <name type="scientific">Microvenator marinus</name>
    <dbReference type="NCBI Taxonomy" id="2600177"/>
    <lineage>
        <taxon>Bacteria</taxon>
        <taxon>Deltaproteobacteria</taxon>
        <taxon>Bradymonadales</taxon>
        <taxon>Microvenatoraceae</taxon>
        <taxon>Microvenator</taxon>
    </lineage>
</organism>
<proteinExistence type="inferred from homology"/>
<dbReference type="InterPro" id="IPR050361">
    <property type="entry name" value="MPP/UQCRC_Complex"/>
</dbReference>
<dbReference type="InterPro" id="IPR011765">
    <property type="entry name" value="Pept_M16_N"/>
</dbReference>
<dbReference type="PANTHER" id="PTHR11851">
    <property type="entry name" value="METALLOPROTEASE"/>
    <property type="match status" value="1"/>
</dbReference>
<dbReference type="SUPFAM" id="SSF63411">
    <property type="entry name" value="LuxS/MPP-like metallohydrolase"/>
    <property type="match status" value="4"/>
</dbReference>
<dbReference type="OrthoDB" id="9811314at2"/>
<evidence type="ECO:0000313" key="4">
    <source>
        <dbReference type="EMBL" id="QED27419.1"/>
    </source>
</evidence>
<reference evidence="4 5" key="1">
    <citation type="submission" date="2019-08" db="EMBL/GenBank/DDBJ databases">
        <authorList>
            <person name="Liang Q."/>
        </authorList>
    </citation>
    <scope>NUCLEOTIDE SEQUENCE [LARGE SCALE GENOMIC DNA]</scope>
    <source>
        <strain evidence="4 5">V1718</strain>
    </source>
</reference>
<feature type="domain" description="Peptidase M16 C-terminal" evidence="3">
    <location>
        <begin position="166"/>
        <end position="342"/>
    </location>
</feature>
<feature type="domain" description="Peptidase M16 C-terminal" evidence="3">
    <location>
        <begin position="613"/>
        <end position="787"/>
    </location>
</feature>
<dbReference type="AlphaFoldDB" id="A0A5B8XVD9"/>
<evidence type="ECO:0000259" key="2">
    <source>
        <dbReference type="Pfam" id="PF00675"/>
    </source>
</evidence>
<name>A0A5B8XVD9_9DELT</name>
<dbReference type="Proteomes" id="UP000321595">
    <property type="component" value="Chromosome"/>
</dbReference>
<accession>A0A5B8XVD9</accession>
<dbReference type="EMBL" id="CP042467">
    <property type="protein sequence ID" value="QED27419.1"/>
    <property type="molecule type" value="Genomic_DNA"/>
</dbReference>
<feature type="domain" description="Peptidase M16 N-terminal" evidence="2">
    <location>
        <begin position="13"/>
        <end position="159"/>
    </location>
</feature>
<dbReference type="PANTHER" id="PTHR11851:SF49">
    <property type="entry name" value="MITOCHONDRIAL-PROCESSING PEPTIDASE SUBUNIT ALPHA"/>
    <property type="match status" value="1"/>
</dbReference>
<dbReference type="Gene3D" id="3.30.830.10">
    <property type="entry name" value="Metalloenzyme, LuxS/M16 peptidase-like"/>
    <property type="match status" value="4"/>
</dbReference>
<protein>
    <submittedName>
        <fullName evidence="4">Insulinase family protein</fullName>
    </submittedName>
</protein>
<dbReference type="InterPro" id="IPR011249">
    <property type="entry name" value="Metalloenz_LuxS/M16"/>
</dbReference>
<sequence>MEVVRYQLENGLRVILQARPSAPVVACNVWVDVGSADEEPHEAGLAHVHEHMLFKGTERRGVGEIARHVEAAGGHINAFTSFDQTCYYVVMSSRFFETGVDILSDAIRNSAFDADELGRELEVIQEEIKRGNDSPQRVVGQMLFDTAFEVHPYKLPVIGSKESVDSFTRDHVVSFFSKHYRPDNTTLVLVGDFEEAGARALVDKYFGDWVAGGRKKVARPEEPTQKSFRGKVESRDIQDNHLRMSWHIPGVLHDDIPALDILGVVMGAGNASHLYNVIQREKELVNAVYSMSYTPKDSGIFMVGADYQLEEQSHEAVVKTVLEEVFRFRHLSPPIEDIERARVQIESQEIYSQQSAEGLAMKLGRGDLVTGDPEFDQRYYAAIAKVTPKDLVRVAQKYLTPDQLTAVLMRSASSPDVSVDDLQSWALEAFERVETMATDIGVMQSNGGFSSVKFPNGPHLIVQEDPSVATFAMRALTLGGLRFETPQNNGISGLLSELVTSGTSSSSAVDIARRMEGMASGLSGISGRNSFGMALTGLSRYFEKTFDIFGECLTDSIIPEEEFAREKSLQIQGIRSSRDQLGYVNSMQFMRTFFGDYPYGMPVEGTEASISGLSAEASRTFLKKLVRPSGLVLTAVGDVEAEHVAALVEKWFVRTESEESMGVNLPTPPVHTSPLLAVQNLEKEQAYVTVGFHAPLMADPLRYAMEVLYAILSGQGGRLFYELRDRQSLAYSVYASMLLGLECSTFTINIGTSPEKVEQALSGIYSEVQRLLDDGVTPDELERAKTYLIGNHDIGLQKYGSRAMSFALDELYGFGHQKTLEYSDRISEVSIVDIQSFVNRYLKPGHSVVAITKPEAHEVPADILAKIGVE</sequence>
<dbReference type="KEGG" id="bbae:FRD01_09235"/>
<comment type="similarity">
    <text evidence="1">Belongs to the peptidase M16 family.</text>
</comment>
<evidence type="ECO:0000313" key="5">
    <source>
        <dbReference type="Proteomes" id="UP000321595"/>
    </source>
</evidence>